<feature type="region of interest" description="Disordered" evidence="3">
    <location>
        <begin position="260"/>
        <end position="282"/>
    </location>
</feature>
<reference evidence="4 5" key="1">
    <citation type="journal article" date="2018" name="Plant J.">
        <title>Genome sequences of Chlorella sorokiniana UTEX 1602 and Micractinium conductrix SAG 241.80: implications to maltose excretion by a green alga.</title>
        <authorList>
            <person name="Arriola M.B."/>
            <person name="Velmurugan N."/>
            <person name="Zhang Y."/>
            <person name="Plunkett M.H."/>
            <person name="Hondzo H."/>
            <person name="Barney B.M."/>
        </authorList>
    </citation>
    <scope>NUCLEOTIDE SEQUENCE [LARGE SCALE GENOMIC DNA]</scope>
    <source>
        <strain evidence="5">UTEX 1602</strain>
    </source>
</reference>
<dbReference type="AlphaFoldDB" id="A0A2P6TU34"/>
<dbReference type="GO" id="GO:0005739">
    <property type="term" value="C:mitochondrion"/>
    <property type="evidence" value="ECO:0007669"/>
    <property type="project" value="TreeGrafter"/>
</dbReference>
<dbReference type="InterPro" id="IPR029045">
    <property type="entry name" value="ClpP/crotonase-like_dom_sf"/>
</dbReference>
<dbReference type="Pfam" id="PF00378">
    <property type="entry name" value="ECH_1"/>
    <property type="match status" value="1"/>
</dbReference>
<evidence type="ECO:0000313" key="5">
    <source>
        <dbReference type="Proteomes" id="UP000239899"/>
    </source>
</evidence>
<dbReference type="PANTHER" id="PTHR11941:SF45">
    <property type="entry name" value="ENOYL-COA DELTA ISOMERASE 1, MITOCHONDRIAL"/>
    <property type="match status" value="1"/>
</dbReference>
<dbReference type="InterPro" id="IPR001753">
    <property type="entry name" value="Enoyl-CoA_hydra/iso"/>
</dbReference>
<keyword evidence="5" id="KW-1185">Reference proteome</keyword>
<protein>
    <submittedName>
        <fullName evidence="4">Enoyl hydratase isomerase</fullName>
    </submittedName>
</protein>
<name>A0A2P6TU34_CHLSO</name>
<evidence type="ECO:0000256" key="3">
    <source>
        <dbReference type="SAM" id="MobiDB-lite"/>
    </source>
</evidence>
<dbReference type="PROSITE" id="PS00166">
    <property type="entry name" value="ENOYL_COA_HYDRATASE"/>
    <property type="match status" value="1"/>
</dbReference>
<dbReference type="Proteomes" id="UP000239899">
    <property type="component" value="Unassembled WGS sequence"/>
</dbReference>
<comment type="caution">
    <text evidence="4">The sequence shown here is derived from an EMBL/GenBank/DDBJ whole genome shotgun (WGS) entry which is preliminary data.</text>
</comment>
<dbReference type="CDD" id="cd06558">
    <property type="entry name" value="crotonase-like"/>
    <property type="match status" value="1"/>
</dbReference>
<dbReference type="InterPro" id="IPR018376">
    <property type="entry name" value="Enoyl-CoA_hyd/isom_CS"/>
</dbReference>
<sequence length="282" mass="29920">MAAAARNDLRITRNAGGWVLLEIVREPVNSMDLALWQQLAAALDELEADPQVRGVIFASGLRRDVFTAGNDIKELFAPLTSQERYTEFWLTSNRFLARLYASPLVTIAAIRGACPAGGCCLSMCCDYRIMTESGHIGLNEVALGISVPKMWAALMGRIIGTGPADKLLQNAVLLQPQDAKDLGLVDDIVPKDGLLAAAEEVMREMLKMPDGGRQATKLNLRADFAAEWAAFAEPEAEGAWQMLSSPAVVEALGGVLQRLSGGRKPGGGGSGGGGVGSAQSRL</sequence>
<evidence type="ECO:0000256" key="1">
    <source>
        <dbReference type="ARBA" id="ARBA00005254"/>
    </source>
</evidence>
<keyword evidence="4" id="KW-0413">Isomerase</keyword>
<dbReference type="EMBL" id="LHPG02000006">
    <property type="protein sequence ID" value="PRW57569.1"/>
    <property type="molecule type" value="Genomic_DNA"/>
</dbReference>
<evidence type="ECO:0000313" key="4">
    <source>
        <dbReference type="EMBL" id="PRW57569.1"/>
    </source>
</evidence>
<dbReference type="GO" id="GO:0006635">
    <property type="term" value="P:fatty acid beta-oxidation"/>
    <property type="evidence" value="ECO:0007669"/>
    <property type="project" value="TreeGrafter"/>
</dbReference>
<comment type="similarity">
    <text evidence="1 2">Belongs to the enoyl-CoA hydratase/isomerase family.</text>
</comment>
<feature type="compositionally biased region" description="Gly residues" evidence="3">
    <location>
        <begin position="263"/>
        <end position="276"/>
    </location>
</feature>
<dbReference type="OrthoDB" id="410701at2759"/>
<dbReference type="STRING" id="3076.A0A2P6TU34"/>
<gene>
    <name evidence="4" type="ORF">C2E21_3713</name>
</gene>
<dbReference type="SUPFAM" id="SSF52096">
    <property type="entry name" value="ClpP/crotonase"/>
    <property type="match status" value="1"/>
</dbReference>
<dbReference type="PANTHER" id="PTHR11941">
    <property type="entry name" value="ENOYL-COA HYDRATASE-RELATED"/>
    <property type="match status" value="1"/>
</dbReference>
<organism evidence="4 5">
    <name type="scientific">Chlorella sorokiniana</name>
    <name type="common">Freshwater green alga</name>
    <dbReference type="NCBI Taxonomy" id="3076"/>
    <lineage>
        <taxon>Eukaryota</taxon>
        <taxon>Viridiplantae</taxon>
        <taxon>Chlorophyta</taxon>
        <taxon>core chlorophytes</taxon>
        <taxon>Trebouxiophyceae</taxon>
        <taxon>Chlorellales</taxon>
        <taxon>Chlorellaceae</taxon>
        <taxon>Chlorella clade</taxon>
        <taxon>Chlorella</taxon>
    </lineage>
</organism>
<accession>A0A2P6TU34</accession>
<proteinExistence type="inferred from homology"/>
<dbReference type="GO" id="GO:0016853">
    <property type="term" value="F:isomerase activity"/>
    <property type="evidence" value="ECO:0007669"/>
    <property type="project" value="UniProtKB-KW"/>
</dbReference>
<evidence type="ECO:0000256" key="2">
    <source>
        <dbReference type="RuleBase" id="RU003707"/>
    </source>
</evidence>
<dbReference type="Gene3D" id="3.90.226.10">
    <property type="entry name" value="2-enoyl-CoA Hydratase, Chain A, domain 1"/>
    <property type="match status" value="1"/>
</dbReference>